<dbReference type="GO" id="GO:0006654">
    <property type="term" value="P:phosphatidic acid biosynthetic process"/>
    <property type="evidence" value="ECO:0007669"/>
    <property type="project" value="TreeGrafter"/>
</dbReference>
<keyword evidence="7" id="KW-0594">Phospholipid biosynthesis</keyword>
<keyword evidence="7" id="KW-1208">Phospholipid metabolism</keyword>
<dbReference type="SMART" id="SM00563">
    <property type="entry name" value="PlsC"/>
    <property type="match status" value="1"/>
</dbReference>
<dbReference type="RefSeq" id="XP_001418744.1">
    <property type="nucleotide sequence ID" value="XM_001418707.1"/>
</dbReference>
<keyword evidence="6 7" id="KW-0012">Acyltransferase</keyword>
<dbReference type="HOGENOM" id="CLU_027938_6_2_1"/>
<proteinExistence type="inferred from homology"/>
<dbReference type="CDD" id="cd07989">
    <property type="entry name" value="LPLAT_AGPAT-like"/>
    <property type="match status" value="1"/>
</dbReference>
<evidence type="ECO:0000313" key="9">
    <source>
        <dbReference type="EMBL" id="ABO97037.1"/>
    </source>
</evidence>
<dbReference type="KEGG" id="olu:OSTLU_32744"/>
<dbReference type="eggNOG" id="KOG2848">
    <property type="taxonomic scope" value="Eukaryota"/>
</dbReference>
<dbReference type="EC" id="2.3.1.51" evidence="7"/>
<evidence type="ECO:0000256" key="2">
    <source>
        <dbReference type="ARBA" id="ARBA00008655"/>
    </source>
</evidence>
<dbReference type="InterPro" id="IPR004552">
    <property type="entry name" value="AGP_acyltrans"/>
</dbReference>
<evidence type="ECO:0000256" key="3">
    <source>
        <dbReference type="ARBA" id="ARBA00022516"/>
    </source>
</evidence>
<dbReference type="EMBL" id="CP000587">
    <property type="protein sequence ID" value="ABO97037.1"/>
    <property type="molecule type" value="Genomic_DNA"/>
</dbReference>
<keyword evidence="3 7" id="KW-0444">Lipid biosynthesis</keyword>
<dbReference type="STRING" id="436017.A4S0H0"/>
<reference evidence="9 10" key="1">
    <citation type="journal article" date="2007" name="Proc. Natl. Acad. Sci. U.S.A.">
        <title>The tiny eukaryote Ostreococcus provides genomic insights into the paradox of plankton speciation.</title>
        <authorList>
            <person name="Palenik B."/>
            <person name="Grimwood J."/>
            <person name="Aerts A."/>
            <person name="Rouze P."/>
            <person name="Salamov A."/>
            <person name="Putnam N."/>
            <person name="Dupont C."/>
            <person name="Jorgensen R."/>
            <person name="Derelle E."/>
            <person name="Rombauts S."/>
            <person name="Zhou K."/>
            <person name="Otillar R."/>
            <person name="Merchant S.S."/>
            <person name="Podell S."/>
            <person name="Gaasterland T."/>
            <person name="Napoli C."/>
            <person name="Gendler K."/>
            <person name="Manuell A."/>
            <person name="Tai V."/>
            <person name="Vallon O."/>
            <person name="Piganeau G."/>
            <person name="Jancek S."/>
            <person name="Heijde M."/>
            <person name="Jabbari K."/>
            <person name="Bowler C."/>
            <person name="Lohr M."/>
            <person name="Robbens S."/>
            <person name="Werner G."/>
            <person name="Dubchak I."/>
            <person name="Pazour G.J."/>
            <person name="Ren Q."/>
            <person name="Paulsen I."/>
            <person name="Delwiche C."/>
            <person name="Schmutz J."/>
            <person name="Rokhsar D."/>
            <person name="Van de Peer Y."/>
            <person name="Moreau H."/>
            <person name="Grigoriev I.V."/>
        </authorList>
    </citation>
    <scope>NUCLEOTIDE SEQUENCE [LARGE SCALE GENOMIC DNA]</scope>
    <source>
        <strain evidence="9 10">CCE9901</strain>
    </source>
</reference>
<dbReference type="Pfam" id="PF01553">
    <property type="entry name" value="Acyltransferase"/>
    <property type="match status" value="1"/>
</dbReference>
<comment type="similarity">
    <text evidence="2 7">Belongs to the 1-acyl-sn-glycerol-3-phosphate acyltransferase family.</text>
</comment>
<dbReference type="OMA" id="NICWIAK"/>
<dbReference type="GO" id="GO:0031969">
    <property type="term" value="C:chloroplast membrane"/>
    <property type="evidence" value="ECO:0007669"/>
    <property type="project" value="EnsemblPlants"/>
</dbReference>
<gene>
    <name evidence="9" type="ORF">OSTLU_32744</name>
</gene>
<comment type="pathway">
    <text evidence="1">Lipid metabolism.</text>
</comment>
<dbReference type="InterPro" id="IPR002123">
    <property type="entry name" value="Plipid/glycerol_acylTrfase"/>
</dbReference>
<feature type="domain" description="Phospholipid/glycerol acyltransferase" evidence="8">
    <location>
        <begin position="52"/>
        <end position="165"/>
    </location>
</feature>
<comment type="domain">
    <text evidence="7">The HXXXXD motif is essential for acyltransferase activity and may constitute the binding site for the phosphate moiety of the glycerol-3-phosphate.</text>
</comment>
<name>A4S0H0_OSTLU</name>
<dbReference type="PANTHER" id="PTHR10434:SF64">
    <property type="entry name" value="1-ACYL-SN-GLYCEROL-3-PHOSPHATE ACYLTRANSFERASE-RELATED"/>
    <property type="match status" value="1"/>
</dbReference>
<evidence type="ECO:0000313" key="10">
    <source>
        <dbReference type="Proteomes" id="UP000001568"/>
    </source>
</evidence>
<dbReference type="NCBIfam" id="TIGR00530">
    <property type="entry name" value="AGP_acyltrn"/>
    <property type="match status" value="1"/>
</dbReference>
<keyword evidence="5 7" id="KW-0443">Lipid metabolism</keyword>
<evidence type="ECO:0000256" key="1">
    <source>
        <dbReference type="ARBA" id="ARBA00005189"/>
    </source>
</evidence>
<evidence type="ECO:0000256" key="4">
    <source>
        <dbReference type="ARBA" id="ARBA00022679"/>
    </source>
</evidence>
<keyword evidence="10" id="KW-1185">Reference proteome</keyword>
<dbReference type="SUPFAM" id="SSF69593">
    <property type="entry name" value="Glycerol-3-phosphate (1)-acyltransferase"/>
    <property type="match status" value="1"/>
</dbReference>
<evidence type="ECO:0000259" key="8">
    <source>
        <dbReference type="SMART" id="SM00563"/>
    </source>
</evidence>
<dbReference type="PANTHER" id="PTHR10434">
    <property type="entry name" value="1-ACYL-SN-GLYCEROL-3-PHOSPHATE ACYLTRANSFERASE"/>
    <property type="match status" value="1"/>
</dbReference>
<dbReference type="OrthoDB" id="417078at2759"/>
<sequence>MAMLFPLCWVFDRTRRSALSFCNDVWATVSTALFFPIVVEGREHLPRHDEAAVYVANHASFMDIYSMFHLRRPFKFISKTSNFLIPVVGWSMFLTGHVPLKRMERRSQMETLKKCREMLADGGSVLFFPEGTRSATGKMAAFKKGAFSVAAKENVPVIPVTIVGAHEAMASGKEYELHNAGIKVIVHPRIQSTDADDLCARSEKIIKEALVNNS</sequence>
<accession>A4S0H0</accession>
<dbReference type="GO" id="GO:0006655">
    <property type="term" value="P:phosphatidylglycerol biosynthetic process"/>
    <property type="evidence" value="ECO:0007669"/>
    <property type="project" value="EnsemblPlants"/>
</dbReference>
<dbReference type="GeneID" id="5002881"/>
<evidence type="ECO:0000256" key="6">
    <source>
        <dbReference type="ARBA" id="ARBA00023315"/>
    </source>
</evidence>
<dbReference type="Proteomes" id="UP000001568">
    <property type="component" value="Chromosome 7"/>
</dbReference>
<evidence type="ECO:0000256" key="5">
    <source>
        <dbReference type="ARBA" id="ARBA00023098"/>
    </source>
</evidence>
<dbReference type="GO" id="GO:0003841">
    <property type="term" value="F:1-acylglycerol-3-phosphate O-acyltransferase activity"/>
    <property type="evidence" value="ECO:0007669"/>
    <property type="project" value="UniProtKB-UniRule"/>
</dbReference>
<organism evidence="9 10">
    <name type="scientific">Ostreococcus lucimarinus (strain CCE9901)</name>
    <dbReference type="NCBI Taxonomy" id="436017"/>
    <lineage>
        <taxon>Eukaryota</taxon>
        <taxon>Viridiplantae</taxon>
        <taxon>Chlorophyta</taxon>
        <taxon>Mamiellophyceae</taxon>
        <taxon>Mamiellales</taxon>
        <taxon>Bathycoccaceae</taxon>
        <taxon>Ostreococcus</taxon>
    </lineage>
</organism>
<evidence type="ECO:0000256" key="7">
    <source>
        <dbReference type="RuleBase" id="RU361267"/>
    </source>
</evidence>
<keyword evidence="4 7" id="KW-0808">Transferase</keyword>
<dbReference type="AlphaFoldDB" id="A4S0H0"/>
<dbReference type="Gramene" id="ABO97037">
    <property type="protein sequence ID" value="ABO97037"/>
    <property type="gene ID" value="OSTLU_32744"/>
</dbReference>
<dbReference type="GO" id="GO:0016024">
    <property type="term" value="P:CDP-diacylglycerol biosynthetic process"/>
    <property type="evidence" value="ECO:0007669"/>
    <property type="project" value="EnsemblPlants"/>
</dbReference>
<comment type="catalytic activity">
    <reaction evidence="7">
        <text>a 1-acyl-sn-glycero-3-phosphate + an acyl-CoA = a 1,2-diacyl-sn-glycero-3-phosphate + CoA</text>
        <dbReference type="Rhea" id="RHEA:19709"/>
        <dbReference type="ChEBI" id="CHEBI:57287"/>
        <dbReference type="ChEBI" id="CHEBI:57970"/>
        <dbReference type="ChEBI" id="CHEBI:58342"/>
        <dbReference type="ChEBI" id="CHEBI:58608"/>
        <dbReference type="EC" id="2.3.1.51"/>
    </reaction>
</comment>
<protein>
    <recommendedName>
        <fullName evidence="7">1-acyl-sn-glycerol-3-phosphate acyltransferase</fullName>
        <ecNumber evidence="7">2.3.1.51</ecNumber>
    </recommendedName>
</protein>